<evidence type="ECO:0000313" key="2">
    <source>
        <dbReference type="Proteomes" id="UP001194580"/>
    </source>
</evidence>
<proteinExistence type="predicted"/>
<keyword evidence="2" id="KW-1185">Reference proteome</keyword>
<gene>
    <name evidence="1" type="ORF">BGZ95_012144</name>
</gene>
<comment type="caution">
    <text evidence="1">The sequence shown here is derived from an EMBL/GenBank/DDBJ whole genome shotgun (WGS) entry which is preliminary data.</text>
</comment>
<organism evidence="1 2">
    <name type="scientific">Linnemannia exigua</name>
    <dbReference type="NCBI Taxonomy" id="604196"/>
    <lineage>
        <taxon>Eukaryota</taxon>
        <taxon>Fungi</taxon>
        <taxon>Fungi incertae sedis</taxon>
        <taxon>Mucoromycota</taxon>
        <taxon>Mortierellomycotina</taxon>
        <taxon>Mortierellomycetes</taxon>
        <taxon>Mortierellales</taxon>
        <taxon>Mortierellaceae</taxon>
        <taxon>Linnemannia</taxon>
    </lineage>
</organism>
<dbReference type="AlphaFoldDB" id="A0AAD4HAG8"/>
<evidence type="ECO:0000313" key="1">
    <source>
        <dbReference type="EMBL" id="KAG0279845.1"/>
    </source>
</evidence>
<dbReference type="Proteomes" id="UP001194580">
    <property type="component" value="Unassembled WGS sequence"/>
</dbReference>
<protein>
    <submittedName>
        <fullName evidence="1">Uncharacterized protein</fullName>
    </submittedName>
</protein>
<reference evidence="1" key="1">
    <citation type="journal article" date="2020" name="Fungal Divers.">
        <title>Resolving the Mortierellaceae phylogeny through synthesis of multi-gene phylogenetics and phylogenomics.</title>
        <authorList>
            <person name="Vandepol N."/>
            <person name="Liber J."/>
            <person name="Desiro A."/>
            <person name="Na H."/>
            <person name="Kennedy M."/>
            <person name="Barry K."/>
            <person name="Grigoriev I.V."/>
            <person name="Miller A.N."/>
            <person name="O'Donnell K."/>
            <person name="Stajich J.E."/>
            <person name="Bonito G."/>
        </authorList>
    </citation>
    <scope>NUCLEOTIDE SEQUENCE</scope>
    <source>
        <strain evidence="1">NRRL 28262</strain>
    </source>
</reference>
<sequence length="419" mass="45529">MCPNALSPSLCCSSISGTCSSHTTIVDIHTPPHQHEENNNPINNNNTFLLSLSSHLDLLAAGSLFLLPSLLPYLASALTADSYSPSSPFLALESDPLIGAYGSPFPARSPELVSGTTTTTTTASSAWTWSTTWIMMLPCLGVIAPMSLFKLLAVLEERSKNKNGIECPYKRWRQSRAATRRRTNTARRVVRQSNSRHGAVDGPTLQAIKRAWRNLMRTTTTSCVDDDNSRVVLGYAPLPLAMAYQDEVSAEEGRCEKSMHPMDNNNVDFCSNNTASNIKKYQQQHQQRVSTLPRPKTILLASLWAWTLLMTLSAKMGFNSLDQTSVPPSFAVSSPVTRVPTNAIVGGSSAASGAPIFILPSASPLPADLQLLETDDVGQIDLHLWEPTSDLWSTEHQQQEGSAGGEDAMVAPLDMDFDV</sequence>
<dbReference type="EMBL" id="JAAAIL010000099">
    <property type="protein sequence ID" value="KAG0279845.1"/>
    <property type="molecule type" value="Genomic_DNA"/>
</dbReference>
<accession>A0AAD4HAG8</accession>
<name>A0AAD4HAG8_9FUNG</name>
<feature type="non-terminal residue" evidence="1">
    <location>
        <position position="419"/>
    </location>
</feature>